<organism evidence="3 4">
    <name type="scientific">Candidatus Chloroploca mongolica</name>
    <dbReference type="NCBI Taxonomy" id="2528176"/>
    <lineage>
        <taxon>Bacteria</taxon>
        <taxon>Bacillati</taxon>
        <taxon>Chloroflexota</taxon>
        <taxon>Chloroflexia</taxon>
        <taxon>Chloroflexales</taxon>
        <taxon>Chloroflexineae</taxon>
        <taxon>Oscillochloridaceae</taxon>
        <taxon>Candidatus Chloroploca</taxon>
    </lineage>
</organism>
<dbReference type="InterPro" id="IPR029787">
    <property type="entry name" value="Nucleotide_cyclase"/>
</dbReference>
<dbReference type="Gene3D" id="3.30.70.270">
    <property type="match status" value="1"/>
</dbReference>
<dbReference type="NCBIfam" id="TIGR00254">
    <property type="entry name" value="GGDEF"/>
    <property type="match status" value="1"/>
</dbReference>
<name>A0ABS4DC43_9CHLR</name>
<dbReference type="GO" id="GO:0052621">
    <property type="term" value="F:diguanylate cyclase activity"/>
    <property type="evidence" value="ECO:0007669"/>
    <property type="project" value="UniProtKB-EC"/>
</dbReference>
<dbReference type="Proteomes" id="UP001193081">
    <property type="component" value="Unassembled WGS sequence"/>
</dbReference>
<dbReference type="SMART" id="SM00267">
    <property type="entry name" value="GGDEF"/>
    <property type="match status" value="1"/>
</dbReference>
<proteinExistence type="predicted"/>
<reference evidence="3 4" key="1">
    <citation type="submission" date="2021-03" db="EMBL/GenBank/DDBJ databases">
        <authorList>
            <person name="Grouzdev D.S."/>
        </authorList>
    </citation>
    <scope>NUCLEOTIDE SEQUENCE [LARGE SCALE GENOMIC DNA]</scope>
    <source>
        <strain evidence="3 4">M50-1</strain>
    </source>
</reference>
<dbReference type="Pfam" id="PF00990">
    <property type="entry name" value="GGDEF"/>
    <property type="match status" value="1"/>
</dbReference>
<keyword evidence="4" id="KW-1185">Reference proteome</keyword>
<dbReference type="InterPro" id="IPR050469">
    <property type="entry name" value="Diguanylate_Cyclase"/>
</dbReference>
<keyword evidence="3" id="KW-0548">Nucleotidyltransferase</keyword>
<dbReference type="Gene3D" id="1.25.40.10">
    <property type="entry name" value="Tetratricopeptide repeat domain"/>
    <property type="match status" value="2"/>
</dbReference>
<evidence type="ECO:0000313" key="3">
    <source>
        <dbReference type="EMBL" id="MBP1467017.1"/>
    </source>
</evidence>
<dbReference type="InterPro" id="IPR000160">
    <property type="entry name" value="GGDEF_dom"/>
</dbReference>
<evidence type="ECO:0000259" key="2">
    <source>
        <dbReference type="PROSITE" id="PS50887"/>
    </source>
</evidence>
<dbReference type="PANTHER" id="PTHR45138:SF9">
    <property type="entry name" value="DIGUANYLATE CYCLASE DGCM-RELATED"/>
    <property type="match status" value="1"/>
</dbReference>
<dbReference type="Pfam" id="PF13181">
    <property type="entry name" value="TPR_8"/>
    <property type="match status" value="1"/>
</dbReference>
<evidence type="ECO:0000256" key="1">
    <source>
        <dbReference type="PROSITE-ProRule" id="PRU00339"/>
    </source>
</evidence>
<dbReference type="PANTHER" id="PTHR45138">
    <property type="entry name" value="REGULATORY COMPONENTS OF SENSORY TRANSDUCTION SYSTEM"/>
    <property type="match status" value="1"/>
</dbReference>
<dbReference type="EMBL" id="SIJK02000027">
    <property type="protein sequence ID" value="MBP1467017.1"/>
    <property type="molecule type" value="Genomic_DNA"/>
</dbReference>
<dbReference type="PROSITE" id="PS50005">
    <property type="entry name" value="TPR"/>
    <property type="match status" value="1"/>
</dbReference>
<sequence length="544" mass="60853">MIKHIQQLEERLAAVRDRCERIDLLNKLAWVLRIVDTKRGARIAQEAYDLARAEEYTKGLADGLISLCEYNFTDYVLALTQALEALAIFEELGDIAGQARACYTLCWAHWSLDNFAEAVEIGQRGLELACSAEDHRLTADLWNNLGLAYKRSGNYEAGYAAYHQTLSLCRAHGDELTEAKVLTNIALAYVTQSEYEKALAYAEASAHLNIDIAIINGYTLLALGQAYCGLQQRAAAIACLEQAMEIGQNHDIAQLSLVALHTRSQICVEHQEFDQAIILLQQGLAFAEQSGSYLYGARCHETLSQVYEERGELAQALQHYKAFHRIRETLFNDTNSSRVQSLEIYHRTEMARREAEIYQLRNIELEREIAQRKKTEELLAHQARTDGLTGIANRRHFLGVARYEIGHAQSQGNALALALMDLDHFKQINDQYGHAVGDQALIAFTQTVQKNARTMDLFARLGGDEFALLFPTTTGEQAYQVLQRIVQELDTNPITSGSAQIWITLSGGIAGVIAPEETVESLMSRADDALYRAKEAGRRQIQLA</sequence>
<dbReference type="Pfam" id="PF13424">
    <property type="entry name" value="TPR_12"/>
    <property type="match status" value="1"/>
</dbReference>
<dbReference type="CDD" id="cd01949">
    <property type="entry name" value="GGDEF"/>
    <property type="match status" value="1"/>
</dbReference>
<keyword evidence="3" id="KW-0808">Transferase</keyword>
<feature type="repeat" description="TPR" evidence="1">
    <location>
        <begin position="139"/>
        <end position="172"/>
    </location>
</feature>
<feature type="domain" description="GGDEF" evidence="2">
    <location>
        <begin position="413"/>
        <end position="544"/>
    </location>
</feature>
<dbReference type="EC" id="2.7.7.65" evidence="3"/>
<accession>A0ABS4DC43</accession>
<dbReference type="InterPro" id="IPR043128">
    <property type="entry name" value="Rev_trsase/Diguanyl_cyclase"/>
</dbReference>
<evidence type="ECO:0000313" key="4">
    <source>
        <dbReference type="Proteomes" id="UP001193081"/>
    </source>
</evidence>
<dbReference type="InterPro" id="IPR019734">
    <property type="entry name" value="TPR_rpt"/>
</dbReference>
<dbReference type="SUPFAM" id="SSF55073">
    <property type="entry name" value="Nucleotide cyclase"/>
    <property type="match status" value="1"/>
</dbReference>
<comment type="caution">
    <text evidence="3">The sequence shown here is derived from an EMBL/GenBank/DDBJ whole genome shotgun (WGS) entry which is preliminary data.</text>
</comment>
<keyword evidence="1" id="KW-0802">TPR repeat</keyword>
<protein>
    <submittedName>
        <fullName evidence="3">Diguanylate cyclase</fullName>
        <ecNumber evidence="3">2.7.7.65</ecNumber>
    </submittedName>
</protein>
<dbReference type="PROSITE" id="PS50887">
    <property type="entry name" value="GGDEF"/>
    <property type="match status" value="1"/>
</dbReference>
<dbReference type="SMART" id="SM00028">
    <property type="entry name" value="TPR"/>
    <property type="match status" value="6"/>
</dbReference>
<dbReference type="InterPro" id="IPR011990">
    <property type="entry name" value="TPR-like_helical_dom_sf"/>
</dbReference>
<dbReference type="SUPFAM" id="SSF48452">
    <property type="entry name" value="TPR-like"/>
    <property type="match status" value="2"/>
</dbReference>
<dbReference type="RefSeq" id="WP_135479248.1">
    <property type="nucleotide sequence ID" value="NZ_SIJK02000027.1"/>
</dbReference>
<gene>
    <name evidence="3" type="ORF">EYB53_014985</name>
</gene>